<protein>
    <submittedName>
        <fullName evidence="1">Uncharacterized protein</fullName>
    </submittedName>
</protein>
<organism evidence="1 2">
    <name type="scientific">Phocaeicola vulgatus</name>
    <name type="common">Bacteroides vulgatus</name>
    <dbReference type="NCBI Taxonomy" id="821"/>
    <lineage>
        <taxon>Bacteria</taxon>
        <taxon>Pseudomonadati</taxon>
        <taxon>Bacteroidota</taxon>
        <taxon>Bacteroidia</taxon>
        <taxon>Bacteroidales</taxon>
        <taxon>Bacteroidaceae</taxon>
        <taxon>Phocaeicola</taxon>
    </lineage>
</organism>
<accession>A0A414XVX6</accession>
<comment type="caution">
    <text evidence="1">The sequence shown here is derived from an EMBL/GenBank/DDBJ whole genome shotgun (WGS) entry which is preliminary data.</text>
</comment>
<sequence>MKSNEDISINLVLKNNNLYFKAGEPINIPIQAECKNIEYLKDIKYNWTLHMDGQEKCVKNTSTGAVLITIHPMYAGHRFQLVLNLTANEQISCTESDEVYIKWNNNEFAPFSANGNIEFTPTCEKEVIAIEWCDKYMTPFYNKQLEKNKKIDIVEQSFHLYGEKFGAVFCFVELWGYNGNKVVVYRKILGPDKQYEEIVNKREIVTVTDGNIGISFGRNLLKIGLKSGESREVTAIMIIQDYKTSDIIGDFRYKFKVDGNDKIERMESYPSQPVIVGNYNITENNYMPCKYTQIDVEYTKDKEAEEKQKVTVFKEGSYSKNFVNIIGGKRKASVTLFEYTPNKCRLKEKSHKEKKVSLMIYGEGKKELPINVSGEKGIIENIEIKYKYKETNLLKMISLPMGNIMQTSILYTGNANCRHSNNVALNMYPDIKWEAFIELGSTDPTMYSHTNMPAEYSIFKKHQEKALTAAKKDKNIELSFGLLATYDDGKEKELSGKIEESVKTVSQILKTIRDALDALSFKKTVNENKDKLRARNIVPKNSKTPFFLEISSPVLKVGGGWQYGLDSQNQLMRKGEIAVSASPLIEAKGGIDLIACSTFIPVVGQIIKAILKINDLAEWTTKVLSNGKAKYEGLIWFNLYLKGSIGIEGVFEFSNEEKEIDISTPMNIKFIVELGLSAEVKVETVTISGKESRTVKAGADGSASTGLTFKPSMGYNTEEGMFLGFDVDFDGITLTINGEAIYEEQRNGMKKKSRDFKIGKEPMSLIGKTPIFKGKVYPFNAKKS</sequence>
<dbReference type="Proteomes" id="UP000283713">
    <property type="component" value="Unassembled WGS sequence"/>
</dbReference>
<dbReference type="RefSeq" id="WP_118292405.1">
    <property type="nucleotide sequence ID" value="NZ_QRKA01000016.1"/>
</dbReference>
<name>A0A414XVX6_PHOVU</name>
<dbReference type="EMBL" id="QRKA01000016">
    <property type="protein sequence ID" value="RHH78042.1"/>
    <property type="molecule type" value="Genomic_DNA"/>
</dbReference>
<reference evidence="1 2" key="1">
    <citation type="submission" date="2018-08" db="EMBL/GenBank/DDBJ databases">
        <title>A genome reference for cultivated species of the human gut microbiota.</title>
        <authorList>
            <person name="Zou Y."/>
            <person name="Xue W."/>
            <person name="Luo G."/>
        </authorList>
    </citation>
    <scope>NUCLEOTIDE SEQUENCE [LARGE SCALE GENOMIC DNA]</scope>
    <source>
        <strain evidence="1 2">AM16-6</strain>
    </source>
</reference>
<gene>
    <name evidence="1" type="ORF">DW193_11495</name>
</gene>
<evidence type="ECO:0000313" key="2">
    <source>
        <dbReference type="Proteomes" id="UP000283713"/>
    </source>
</evidence>
<dbReference type="AlphaFoldDB" id="A0A414XVX6"/>
<proteinExistence type="predicted"/>
<evidence type="ECO:0000313" key="1">
    <source>
        <dbReference type="EMBL" id="RHH78042.1"/>
    </source>
</evidence>